<sequence length="138" mass="15136">MAKLNKATFLAFFFCFLIIASFEMQMGEAKPCSKLSKGWRGSCANHKCSHYCQQHEGAYNGLLFLLSSSASSLLHPSRCKWGRQNLAPNSAKGGVGRVLMINAAFTVSNMRELTRVLVENITLVSIIFATATTIIANQ</sequence>
<feature type="chain" id="PRO_5041905615" evidence="1">
    <location>
        <begin position="30"/>
        <end position="138"/>
    </location>
</feature>
<protein>
    <submittedName>
        <fullName evidence="2">Uncharacterized protein</fullName>
    </submittedName>
</protein>
<dbReference type="AlphaFoldDB" id="A0AAD2E9U0"/>
<name>A0AAD2E9U0_9LAMI</name>
<evidence type="ECO:0000313" key="3">
    <source>
        <dbReference type="Proteomes" id="UP000834106"/>
    </source>
</evidence>
<keyword evidence="3" id="KW-1185">Reference proteome</keyword>
<organism evidence="2 3">
    <name type="scientific">Fraxinus pennsylvanica</name>
    <dbReference type="NCBI Taxonomy" id="56036"/>
    <lineage>
        <taxon>Eukaryota</taxon>
        <taxon>Viridiplantae</taxon>
        <taxon>Streptophyta</taxon>
        <taxon>Embryophyta</taxon>
        <taxon>Tracheophyta</taxon>
        <taxon>Spermatophyta</taxon>
        <taxon>Magnoliopsida</taxon>
        <taxon>eudicotyledons</taxon>
        <taxon>Gunneridae</taxon>
        <taxon>Pentapetalae</taxon>
        <taxon>asterids</taxon>
        <taxon>lamiids</taxon>
        <taxon>Lamiales</taxon>
        <taxon>Oleaceae</taxon>
        <taxon>Oleeae</taxon>
        <taxon>Fraxinus</taxon>
    </lineage>
</organism>
<feature type="signal peptide" evidence="1">
    <location>
        <begin position="1"/>
        <end position="29"/>
    </location>
</feature>
<reference evidence="2" key="1">
    <citation type="submission" date="2023-05" db="EMBL/GenBank/DDBJ databases">
        <authorList>
            <person name="Huff M."/>
        </authorList>
    </citation>
    <scope>NUCLEOTIDE SEQUENCE</scope>
</reference>
<dbReference type="Proteomes" id="UP000834106">
    <property type="component" value="Chromosome 17"/>
</dbReference>
<evidence type="ECO:0000313" key="2">
    <source>
        <dbReference type="EMBL" id="CAI9779845.1"/>
    </source>
</evidence>
<dbReference type="InterPro" id="IPR036574">
    <property type="entry name" value="Scorpion_toxin-like_sf"/>
</dbReference>
<evidence type="ECO:0000256" key="1">
    <source>
        <dbReference type="SAM" id="SignalP"/>
    </source>
</evidence>
<gene>
    <name evidence="2" type="ORF">FPE_LOCUS27275</name>
</gene>
<dbReference type="Gene3D" id="3.30.30.10">
    <property type="entry name" value="Knottin, scorpion toxin-like"/>
    <property type="match status" value="1"/>
</dbReference>
<keyword evidence="1" id="KW-0732">Signal</keyword>
<dbReference type="EMBL" id="OU503052">
    <property type="protein sequence ID" value="CAI9779845.1"/>
    <property type="molecule type" value="Genomic_DNA"/>
</dbReference>
<proteinExistence type="predicted"/>
<accession>A0AAD2E9U0</accession>